<evidence type="ECO:0000256" key="2">
    <source>
        <dbReference type="ARBA" id="ARBA00023015"/>
    </source>
</evidence>
<dbReference type="InterPro" id="IPR000551">
    <property type="entry name" value="MerR-type_HTH_dom"/>
</dbReference>
<evidence type="ECO:0000313" key="8">
    <source>
        <dbReference type="Proteomes" id="UP000198718"/>
    </source>
</evidence>
<accession>A0A1G8Z678</accession>
<keyword evidence="8" id="KW-1185">Reference proteome</keyword>
<name>A0A1G8Z678_9FIRM</name>
<keyword evidence="2" id="KW-0805">Transcription regulation</keyword>
<dbReference type="CDD" id="cd00592">
    <property type="entry name" value="HTH_MerR-like"/>
    <property type="match status" value="1"/>
</dbReference>
<feature type="domain" description="HTH merR-type" evidence="6">
    <location>
        <begin position="3"/>
        <end position="72"/>
    </location>
</feature>
<dbReference type="SMART" id="SM00422">
    <property type="entry name" value="HTH_MERR"/>
    <property type="match status" value="1"/>
</dbReference>
<evidence type="ECO:0000313" key="7">
    <source>
        <dbReference type="EMBL" id="SDK10582.1"/>
    </source>
</evidence>
<keyword evidence="4" id="KW-0804">Transcription</keyword>
<proteinExistence type="predicted"/>
<keyword evidence="3 7" id="KW-0238">DNA-binding</keyword>
<dbReference type="GO" id="GO:0003700">
    <property type="term" value="F:DNA-binding transcription factor activity"/>
    <property type="evidence" value="ECO:0007669"/>
    <property type="project" value="InterPro"/>
</dbReference>
<evidence type="ECO:0000259" key="6">
    <source>
        <dbReference type="PROSITE" id="PS50937"/>
    </source>
</evidence>
<evidence type="ECO:0000256" key="1">
    <source>
        <dbReference type="ARBA" id="ARBA00022491"/>
    </source>
</evidence>
<dbReference type="PANTHER" id="PTHR30204">
    <property type="entry name" value="REDOX-CYCLING DRUG-SENSING TRANSCRIPTIONAL ACTIVATOR SOXR"/>
    <property type="match status" value="1"/>
</dbReference>
<gene>
    <name evidence="7" type="ORF">SAMN05660472_00751</name>
</gene>
<dbReference type="PROSITE" id="PS50937">
    <property type="entry name" value="HTH_MERR_2"/>
    <property type="match status" value="1"/>
</dbReference>
<dbReference type="InterPro" id="IPR047057">
    <property type="entry name" value="MerR_fam"/>
</dbReference>
<evidence type="ECO:0000256" key="5">
    <source>
        <dbReference type="SAM" id="Coils"/>
    </source>
</evidence>
<dbReference type="EMBL" id="FNFP01000001">
    <property type="protein sequence ID" value="SDK10582.1"/>
    <property type="molecule type" value="Genomic_DNA"/>
</dbReference>
<dbReference type="STRING" id="393762.SAMN05660472_00751"/>
<dbReference type="RefSeq" id="WP_090550453.1">
    <property type="nucleotide sequence ID" value="NZ_FNFP01000001.1"/>
</dbReference>
<keyword evidence="1" id="KW-0678">Repressor</keyword>
<dbReference type="Proteomes" id="UP000198718">
    <property type="component" value="Unassembled WGS sequence"/>
</dbReference>
<organism evidence="7 8">
    <name type="scientific">Natronincola ferrireducens</name>
    <dbReference type="NCBI Taxonomy" id="393762"/>
    <lineage>
        <taxon>Bacteria</taxon>
        <taxon>Bacillati</taxon>
        <taxon>Bacillota</taxon>
        <taxon>Clostridia</taxon>
        <taxon>Peptostreptococcales</taxon>
        <taxon>Natronincolaceae</taxon>
        <taxon>Natronincola</taxon>
    </lineage>
</organism>
<dbReference type="OrthoDB" id="9773308at2"/>
<evidence type="ECO:0000256" key="3">
    <source>
        <dbReference type="ARBA" id="ARBA00023125"/>
    </source>
</evidence>
<dbReference type="SUPFAM" id="SSF46955">
    <property type="entry name" value="Putative DNA-binding domain"/>
    <property type="match status" value="1"/>
</dbReference>
<dbReference type="InterPro" id="IPR009061">
    <property type="entry name" value="DNA-bd_dom_put_sf"/>
</dbReference>
<keyword evidence="5" id="KW-0175">Coiled coil</keyword>
<dbReference type="PANTHER" id="PTHR30204:SF69">
    <property type="entry name" value="MERR-FAMILY TRANSCRIPTIONAL REGULATOR"/>
    <property type="match status" value="1"/>
</dbReference>
<dbReference type="AlphaFoldDB" id="A0A1G8Z678"/>
<dbReference type="GO" id="GO:0003677">
    <property type="term" value="F:DNA binding"/>
    <property type="evidence" value="ECO:0007669"/>
    <property type="project" value="UniProtKB-KW"/>
</dbReference>
<protein>
    <submittedName>
        <fullName evidence="7">DNA-binding transcriptional regulator, MerR family</fullName>
    </submittedName>
</protein>
<dbReference type="Gene3D" id="1.10.1660.10">
    <property type="match status" value="1"/>
</dbReference>
<dbReference type="Pfam" id="PF13411">
    <property type="entry name" value="MerR_1"/>
    <property type="match status" value="1"/>
</dbReference>
<sequence length="272" mass="32559">MKYYTTKQMASILGVGIETLRHYENKGILKPRRDKENNYRLYTASDIRKFNSCRIFRTFDFTIEEAAKIIEWESLDYIKDSVDYKIEALKKQRVFLDERINSLEAYKKKVQDAEDLNGRLVIKEMPDVYYFTTQRFDQYETDHKNDSLRKRWVEYFPVAQWARRVKASKIKYMYEELPYDNGIIIEADVARKINFPQELIESAEKIEGGRICYTVFGKFDNEPYDWSAFQPVFRQINDAGYEICGDMITFFVTSKYKGDNLVNYHYCKIRIK</sequence>
<feature type="coiled-coil region" evidence="5">
    <location>
        <begin position="86"/>
        <end position="123"/>
    </location>
</feature>
<evidence type="ECO:0000256" key="4">
    <source>
        <dbReference type="ARBA" id="ARBA00023163"/>
    </source>
</evidence>
<reference evidence="7 8" key="1">
    <citation type="submission" date="2016-10" db="EMBL/GenBank/DDBJ databases">
        <authorList>
            <person name="de Groot N.N."/>
        </authorList>
    </citation>
    <scope>NUCLEOTIDE SEQUENCE [LARGE SCALE GENOMIC DNA]</scope>
    <source>
        <strain evidence="7 8">DSM 18346</strain>
    </source>
</reference>